<accession>A0A9P1CXC2</accession>
<reference evidence="3 4" key="2">
    <citation type="submission" date="2024-05" db="EMBL/GenBank/DDBJ databases">
        <authorList>
            <person name="Chen Y."/>
            <person name="Shah S."/>
            <person name="Dougan E. K."/>
            <person name="Thang M."/>
            <person name="Chan C."/>
        </authorList>
    </citation>
    <scope>NUCLEOTIDE SEQUENCE [LARGE SCALE GENOMIC DNA]</scope>
</reference>
<gene>
    <name evidence="2" type="ORF">C1SCF055_LOCUS25653</name>
</gene>
<dbReference type="EMBL" id="CAMXCT030002635">
    <property type="protein sequence ID" value="CAL4786771.1"/>
    <property type="molecule type" value="Genomic_DNA"/>
</dbReference>
<organism evidence="2">
    <name type="scientific">Cladocopium goreaui</name>
    <dbReference type="NCBI Taxonomy" id="2562237"/>
    <lineage>
        <taxon>Eukaryota</taxon>
        <taxon>Sar</taxon>
        <taxon>Alveolata</taxon>
        <taxon>Dinophyceae</taxon>
        <taxon>Suessiales</taxon>
        <taxon>Symbiodiniaceae</taxon>
        <taxon>Cladocopium</taxon>
    </lineage>
</organism>
<dbReference type="EMBL" id="CAMXCT020002635">
    <property type="protein sequence ID" value="CAL1152834.1"/>
    <property type="molecule type" value="Genomic_DNA"/>
</dbReference>
<sequence>MPPKKRASGGGGGTAGKKAKGSDLPGIPPDAQKMAHMALFDRWLSENVLEKDHSLDSFLTEKLETEDVQRQVAQLIMLNGMVTDANQPGVEKLVATFLVPSWLLSPALDIDMEHGGAYLGPQKIFLVKGWTRAVCCLTVAYALMDCPELLQATPDEVKKWPGAYENVSTFAAAYNVGKVESKAAINLLRHVPSSVKSALTALVRRFTMPKFITHEPLALELLNTGHQTASGTLQPWTRVLTNTEPLLHLMISRMESDYTALKPQMRKPWTGSSVEALQRVCGAFLCAVEAYQALVPKAFCDKTLPDIKKALSAQLLQTTWNQMELQFQSDVMKMREWALKFELFSKQQAAMDFKFLNERYLKGKETVQKFLTGNHKMICNDNLVLGHGTIVEMQAAMGQNGLTILIVDATLWPQRQLSIDEAISVCQSVSSGNQRTLCWFMLPQWHSSTSKTTVVKNRRLLEDKVLGVMDVYEVAVNFADSAHQGMASMVAVHGSPLWSRSKALLGSISNIERSRVNELQNPEPEKPLAPHWRVQQRGVAATKNILLQLLDGMGSGSPYEPLLVVDLLPSRFSEWSSACWELQREKLLSESSEGQTWDIRFLGLFHSDDSKVMTTCQETLVGRAMSQWWDVCPEAGSRSRPNTNFQEEMPQLEVLTVSEEGVLQIPELVAQKYAPSHAEPLNLLKEKIDDEMTIAAALKSYNGVSNTTSSGSGTANAMAPARTAASPDWGNEPPLNFRKRIQVNSISISDFDSGHTVDAAAPLSREPQITVAVTSAGNLWLLNRTSNHVDLGHGELFGFNTGSYVEIPSDTVATVTDFLPWCLRDDRTLVAFCKGDTKEVVSLAEVMCMITRERGITECRVIDHELDNKIKARKSSKI</sequence>
<comment type="caution">
    <text evidence="2">The sequence shown here is derived from an EMBL/GenBank/DDBJ whole genome shotgun (WGS) entry which is preliminary data.</text>
</comment>
<dbReference type="AlphaFoldDB" id="A0A9P1CXC2"/>
<evidence type="ECO:0000313" key="3">
    <source>
        <dbReference type="EMBL" id="CAL4786771.1"/>
    </source>
</evidence>
<name>A0A9P1CXC2_9DINO</name>
<evidence type="ECO:0000256" key="1">
    <source>
        <dbReference type="SAM" id="MobiDB-lite"/>
    </source>
</evidence>
<proteinExistence type="predicted"/>
<reference evidence="2" key="1">
    <citation type="submission" date="2022-10" db="EMBL/GenBank/DDBJ databases">
        <authorList>
            <person name="Chen Y."/>
            <person name="Dougan E. K."/>
            <person name="Chan C."/>
            <person name="Rhodes N."/>
            <person name="Thang M."/>
        </authorList>
    </citation>
    <scope>NUCLEOTIDE SEQUENCE</scope>
</reference>
<feature type="region of interest" description="Disordered" evidence="1">
    <location>
        <begin position="1"/>
        <end position="28"/>
    </location>
</feature>
<protein>
    <submittedName>
        <fullName evidence="2">Uncharacterized protein</fullName>
    </submittedName>
</protein>
<evidence type="ECO:0000313" key="2">
    <source>
        <dbReference type="EMBL" id="CAI3999459.1"/>
    </source>
</evidence>
<dbReference type="Proteomes" id="UP001152797">
    <property type="component" value="Unassembled WGS sequence"/>
</dbReference>
<dbReference type="EMBL" id="CAMXCT010002635">
    <property type="protein sequence ID" value="CAI3999459.1"/>
    <property type="molecule type" value="Genomic_DNA"/>
</dbReference>
<keyword evidence="4" id="KW-1185">Reference proteome</keyword>
<evidence type="ECO:0000313" key="4">
    <source>
        <dbReference type="Proteomes" id="UP001152797"/>
    </source>
</evidence>